<protein>
    <submittedName>
        <fullName evidence="1">Uncharacterized protein</fullName>
    </submittedName>
</protein>
<organism evidence="1 2">
    <name type="scientific">Necator americanus</name>
    <name type="common">Human hookworm</name>
    <dbReference type="NCBI Taxonomy" id="51031"/>
    <lineage>
        <taxon>Eukaryota</taxon>
        <taxon>Metazoa</taxon>
        <taxon>Ecdysozoa</taxon>
        <taxon>Nematoda</taxon>
        <taxon>Chromadorea</taxon>
        <taxon>Rhabditida</taxon>
        <taxon>Rhabditina</taxon>
        <taxon>Rhabditomorpha</taxon>
        <taxon>Strongyloidea</taxon>
        <taxon>Ancylostomatidae</taxon>
        <taxon>Bunostominae</taxon>
        <taxon>Necator</taxon>
    </lineage>
</organism>
<reference evidence="2" key="1">
    <citation type="journal article" date="2014" name="Nat. Genet.">
        <title>Genome of the human hookworm Necator americanus.</title>
        <authorList>
            <person name="Tang Y.T."/>
            <person name="Gao X."/>
            <person name="Rosa B.A."/>
            <person name="Abubucker S."/>
            <person name="Hallsworth-Pepin K."/>
            <person name="Martin J."/>
            <person name="Tyagi R."/>
            <person name="Heizer E."/>
            <person name="Zhang X."/>
            <person name="Bhonagiri-Palsikar V."/>
            <person name="Minx P."/>
            <person name="Warren W.C."/>
            <person name="Wang Q."/>
            <person name="Zhan B."/>
            <person name="Hotez P.J."/>
            <person name="Sternberg P.W."/>
            <person name="Dougall A."/>
            <person name="Gaze S.T."/>
            <person name="Mulvenna J."/>
            <person name="Sotillo J."/>
            <person name="Ranganathan S."/>
            <person name="Rabelo E.M."/>
            <person name="Wilson R.K."/>
            <person name="Felgner P.L."/>
            <person name="Bethony J."/>
            <person name="Hawdon J.M."/>
            <person name="Gasser R.B."/>
            <person name="Loukas A."/>
            <person name="Mitreva M."/>
        </authorList>
    </citation>
    <scope>NUCLEOTIDE SEQUENCE [LARGE SCALE GENOMIC DNA]</scope>
</reference>
<dbReference type="AlphaFoldDB" id="W2TN47"/>
<accession>W2TN47</accession>
<keyword evidence="2" id="KW-1185">Reference proteome</keyword>
<sequence length="139" mass="15843">MREKALILSCFAVVRSGMRTGTGVGWSNIQIRSDRSFPVLKFSCHRSLIAELHRQSFSAHPFSRYKNLRTEDDRSGRGRAVSVTTTSELRQREWDELNAPFLRATVDAFSNRLKACIHTNGVLLSNRRNHIPRRVSTGD</sequence>
<name>W2TN47_NECAM</name>
<gene>
    <name evidence="1" type="ORF">NECAME_01889</name>
</gene>
<evidence type="ECO:0000313" key="2">
    <source>
        <dbReference type="Proteomes" id="UP000053676"/>
    </source>
</evidence>
<dbReference type="OrthoDB" id="5859218at2759"/>
<dbReference type="KEGG" id="nai:NECAME_01889"/>
<proteinExistence type="predicted"/>
<dbReference type="Proteomes" id="UP000053676">
    <property type="component" value="Unassembled WGS sequence"/>
</dbReference>
<dbReference type="EMBL" id="KI658313">
    <property type="protein sequence ID" value="ETN83089.1"/>
    <property type="molecule type" value="Genomic_DNA"/>
</dbReference>
<evidence type="ECO:0000313" key="1">
    <source>
        <dbReference type="EMBL" id="ETN83089.1"/>
    </source>
</evidence>